<evidence type="ECO:0000256" key="12">
    <source>
        <dbReference type="ARBA" id="ARBA00023180"/>
    </source>
</evidence>
<dbReference type="GO" id="GO:0046872">
    <property type="term" value="F:metal ion binding"/>
    <property type="evidence" value="ECO:0007669"/>
    <property type="project" value="UniProtKB-UniRule"/>
</dbReference>
<dbReference type="Proteomes" id="UP000275267">
    <property type="component" value="Unassembled WGS sequence"/>
</dbReference>
<dbReference type="Gene3D" id="1.10.520.10">
    <property type="match status" value="1"/>
</dbReference>
<organism evidence="22 23">
    <name type="scientific">Panicum miliaceum</name>
    <name type="common">Proso millet</name>
    <name type="synonym">Broomcorn millet</name>
    <dbReference type="NCBI Taxonomy" id="4540"/>
    <lineage>
        <taxon>Eukaryota</taxon>
        <taxon>Viridiplantae</taxon>
        <taxon>Streptophyta</taxon>
        <taxon>Embryophyta</taxon>
        <taxon>Tracheophyta</taxon>
        <taxon>Spermatophyta</taxon>
        <taxon>Magnoliopsida</taxon>
        <taxon>Liliopsida</taxon>
        <taxon>Poales</taxon>
        <taxon>Poaceae</taxon>
        <taxon>PACMAD clade</taxon>
        <taxon>Panicoideae</taxon>
        <taxon>Panicodae</taxon>
        <taxon>Paniceae</taxon>
        <taxon>Panicinae</taxon>
        <taxon>Panicum</taxon>
        <taxon>Panicum sect. Panicum</taxon>
    </lineage>
</organism>
<feature type="chain" id="PRO_5017848385" description="Peroxidase" evidence="19">
    <location>
        <begin position="22"/>
        <end position="369"/>
    </location>
</feature>
<dbReference type="EMBL" id="PQIB02000002">
    <property type="protein sequence ID" value="RLN33673.1"/>
    <property type="molecule type" value="Genomic_DNA"/>
</dbReference>
<dbReference type="EC" id="1.11.1.7" evidence="3 19"/>
<feature type="binding site" evidence="15">
    <location>
        <position position="211"/>
    </location>
    <ligand>
        <name>substrate</name>
    </ligand>
</feature>
<evidence type="ECO:0000313" key="22">
    <source>
        <dbReference type="EMBL" id="RLN33673.1"/>
    </source>
</evidence>
<dbReference type="SUPFAM" id="SSF48113">
    <property type="entry name" value="Heme-dependent peroxidases"/>
    <property type="match status" value="1"/>
</dbReference>
<feature type="disulfide bond" evidence="18">
    <location>
        <begin position="248"/>
        <end position="274"/>
    </location>
</feature>
<feature type="binding site" evidence="16">
    <location>
        <position position="292"/>
    </location>
    <ligand>
        <name>Ca(2+)</name>
        <dbReference type="ChEBI" id="CHEBI:29108"/>
        <label>2</label>
    </ligand>
</feature>
<keyword evidence="13 19" id="KW-0376">Hydrogen peroxide</keyword>
<keyword evidence="19" id="KW-0732">Signal</keyword>
<feature type="binding site" evidence="16">
    <location>
        <position position="119"/>
    </location>
    <ligand>
        <name>Ca(2+)</name>
        <dbReference type="ChEBI" id="CHEBI:29108"/>
        <label>1</label>
    </ligand>
</feature>
<keyword evidence="10 16" id="KW-0408">Iron</keyword>
<evidence type="ECO:0000313" key="23">
    <source>
        <dbReference type="Proteomes" id="UP000275267"/>
    </source>
</evidence>
<comment type="similarity">
    <text evidence="19">Belongs to the peroxidase family. Classical plant (class III) peroxidase subfamily.</text>
</comment>
<dbReference type="GO" id="GO:0006979">
    <property type="term" value="P:response to oxidative stress"/>
    <property type="evidence" value="ECO:0007669"/>
    <property type="project" value="UniProtKB-UniRule"/>
</dbReference>
<dbReference type="InterPro" id="IPR033905">
    <property type="entry name" value="Secretory_peroxidase"/>
</dbReference>
<dbReference type="OrthoDB" id="2113341at2759"/>
<feature type="compositionally biased region" description="Pro residues" evidence="20">
    <location>
        <begin position="46"/>
        <end position="55"/>
    </location>
</feature>
<comment type="subcellular location">
    <subcellularLocation>
        <location evidence="2 19">Secreted</location>
    </subcellularLocation>
</comment>
<feature type="binding site" evidence="16">
    <location>
        <position position="102"/>
    </location>
    <ligand>
        <name>Ca(2+)</name>
        <dbReference type="ChEBI" id="CHEBI:29108"/>
        <label>1</label>
    </ligand>
</feature>
<evidence type="ECO:0000256" key="15">
    <source>
        <dbReference type="PIRSR" id="PIRSR600823-2"/>
    </source>
</evidence>
<dbReference type="FunFam" id="1.10.420.10:FF:000006">
    <property type="entry name" value="Peroxidase"/>
    <property type="match status" value="1"/>
</dbReference>
<dbReference type="GO" id="GO:0020037">
    <property type="term" value="F:heme binding"/>
    <property type="evidence" value="ECO:0007669"/>
    <property type="project" value="UniProtKB-UniRule"/>
</dbReference>
<evidence type="ECO:0000256" key="14">
    <source>
        <dbReference type="PIRSR" id="PIRSR600823-1"/>
    </source>
</evidence>
<dbReference type="PRINTS" id="PR00461">
    <property type="entry name" value="PLPEROXIDASE"/>
</dbReference>
<feature type="binding site" evidence="16">
    <location>
        <position position="117"/>
    </location>
    <ligand>
        <name>Ca(2+)</name>
        <dbReference type="ChEBI" id="CHEBI:29108"/>
        <label>1</label>
    </ligand>
</feature>
<evidence type="ECO:0000256" key="17">
    <source>
        <dbReference type="PIRSR" id="PIRSR600823-4"/>
    </source>
</evidence>
<dbReference type="PRINTS" id="PR00458">
    <property type="entry name" value="PEROXIDASE"/>
</dbReference>
<evidence type="ECO:0000256" key="5">
    <source>
        <dbReference type="ARBA" id="ARBA00022559"/>
    </source>
</evidence>
<dbReference type="InterPro" id="IPR010255">
    <property type="entry name" value="Haem_peroxidase_sf"/>
</dbReference>
<evidence type="ECO:0000256" key="8">
    <source>
        <dbReference type="ARBA" id="ARBA00022837"/>
    </source>
</evidence>
<evidence type="ECO:0000256" key="1">
    <source>
        <dbReference type="ARBA" id="ARBA00000189"/>
    </source>
</evidence>
<comment type="cofactor">
    <cofactor evidence="16 19">
        <name>Ca(2+)</name>
        <dbReference type="ChEBI" id="CHEBI:29108"/>
    </cofactor>
    <text evidence="16 19">Binds 2 calcium ions per subunit.</text>
</comment>
<proteinExistence type="inferred from homology"/>
<feature type="disulfide bond" evidence="18">
    <location>
        <begin position="103"/>
        <end position="118"/>
    </location>
</feature>
<reference evidence="23" key="1">
    <citation type="journal article" date="2019" name="Nat. Commun.">
        <title>The genome of broomcorn millet.</title>
        <authorList>
            <person name="Zou C."/>
            <person name="Miki D."/>
            <person name="Li D."/>
            <person name="Tang Q."/>
            <person name="Xiao L."/>
            <person name="Rajput S."/>
            <person name="Deng P."/>
            <person name="Jia W."/>
            <person name="Huang R."/>
            <person name="Zhang M."/>
            <person name="Sun Y."/>
            <person name="Hu J."/>
            <person name="Fu X."/>
            <person name="Schnable P.S."/>
            <person name="Li F."/>
            <person name="Zhang H."/>
            <person name="Feng B."/>
            <person name="Zhu X."/>
            <person name="Liu R."/>
            <person name="Schnable J.C."/>
            <person name="Zhu J.-K."/>
            <person name="Zhang H."/>
        </authorList>
    </citation>
    <scope>NUCLEOTIDE SEQUENCE [LARGE SCALE GENOMIC DNA]</scope>
</reference>
<evidence type="ECO:0000256" key="6">
    <source>
        <dbReference type="ARBA" id="ARBA00022617"/>
    </source>
</evidence>
<evidence type="ECO:0000256" key="9">
    <source>
        <dbReference type="ARBA" id="ARBA00023002"/>
    </source>
</evidence>
<accession>A0A3L6T8H7</accession>
<dbReference type="PROSITE" id="PS00436">
    <property type="entry name" value="PEROXIDASE_2"/>
    <property type="match status" value="1"/>
</dbReference>
<evidence type="ECO:0000256" key="7">
    <source>
        <dbReference type="ARBA" id="ARBA00022723"/>
    </source>
</evidence>
<dbReference type="GO" id="GO:0140825">
    <property type="term" value="F:lactoperoxidase activity"/>
    <property type="evidence" value="ECO:0007669"/>
    <property type="project" value="UniProtKB-EC"/>
</dbReference>
<dbReference type="InterPro" id="IPR002016">
    <property type="entry name" value="Haem_peroxidase"/>
</dbReference>
<comment type="function">
    <text evidence="19">Removal of H(2)O(2), oxidation of toxic reductants, biosynthesis and degradation of lignin, suberization, auxin catabolism, response to environmental stresses such as wounding, pathogen attack and oxidative stress.</text>
</comment>
<evidence type="ECO:0000256" key="13">
    <source>
        <dbReference type="ARBA" id="ARBA00023324"/>
    </source>
</evidence>
<feature type="disulfide bond" evidence="18">
    <location>
        <begin position="167"/>
        <end position="365"/>
    </location>
</feature>
<feature type="signal peptide" evidence="19">
    <location>
        <begin position="1"/>
        <end position="21"/>
    </location>
</feature>
<dbReference type="PANTHER" id="PTHR31235">
    <property type="entry name" value="PEROXIDASE 25-RELATED"/>
    <property type="match status" value="1"/>
</dbReference>
<evidence type="ECO:0000256" key="19">
    <source>
        <dbReference type="RuleBase" id="RU362060"/>
    </source>
</evidence>
<evidence type="ECO:0000256" key="16">
    <source>
        <dbReference type="PIRSR" id="PIRSR600823-3"/>
    </source>
</evidence>
<sequence length="369" mass="39647">MASRLGVVVLILAALLGSATAQAGDGYGEYKAAAPGMAPEGAPTSTPVPPTQTPPPPAPRLRFGFYRSSCPPAEYFVREVVAKAIRNNPGIGAGLIRMAFHDCFVQARPLTTLAYSGCDGSVLLDATPANPRPEKLGPPNFPSLRGFEVIDAAKALLEKFCPGVVSCADVVQFAARDAAFFLSGYRVSYRLPAGRFDGRVSLENETLAFLPPPSFNLTQLVDSFRVKGLDVDDFVVLSGSHSIGRSHCSSFSDSISTPPSDMDPGLATVLRGQCPANPNFTNDPTVVQDIVTPNRLDNQYYKNVLNHKVLFNSDAALLTSSQTTSKVVENAVIRGRWERKFARAMVKMSLIEIKNAGNGEIRKNCRVVN</sequence>
<feature type="binding site" evidence="16">
    <location>
        <position position="105"/>
    </location>
    <ligand>
        <name>Ca(2+)</name>
        <dbReference type="ChEBI" id="CHEBI:29108"/>
        <label>1</label>
    </ligand>
</feature>
<feature type="compositionally biased region" description="Low complexity" evidence="20">
    <location>
        <begin position="35"/>
        <end position="45"/>
    </location>
</feature>
<evidence type="ECO:0000256" key="4">
    <source>
        <dbReference type="ARBA" id="ARBA00022525"/>
    </source>
</evidence>
<dbReference type="Pfam" id="PF00141">
    <property type="entry name" value="peroxidase"/>
    <property type="match status" value="1"/>
</dbReference>
<evidence type="ECO:0000256" key="2">
    <source>
        <dbReference type="ARBA" id="ARBA00004613"/>
    </source>
</evidence>
<feature type="binding site" evidence="16">
    <location>
        <position position="134"/>
    </location>
    <ligand>
        <name>Ca(2+)</name>
        <dbReference type="ChEBI" id="CHEBI:29108"/>
        <label>1</label>
    </ligand>
</feature>
<keyword evidence="5 19" id="KW-0575">Peroxidase</keyword>
<evidence type="ECO:0000256" key="18">
    <source>
        <dbReference type="PIRSR" id="PIRSR600823-5"/>
    </source>
</evidence>
<keyword evidence="4 19" id="KW-0964">Secreted</keyword>
<dbReference type="CDD" id="cd00693">
    <property type="entry name" value="secretory_peroxidase"/>
    <property type="match status" value="1"/>
</dbReference>
<feature type="site" description="Transition state stabilizer" evidence="17">
    <location>
        <position position="97"/>
    </location>
</feature>
<feature type="binding site" description="axial binding residue" evidence="16">
    <location>
        <position position="241"/>
    </location>
    <ligand>
        <name>heme b</name>
        <dbReference type="ChEBI" id="CHEBI:60344"/>
    </ligand>
    <ligandPart>
        <name>Fe</name>
        <dbReference type="ChEBI" id="CHEBI:18248"/>
    </ligandPart>
</feature>
<gene>
    <name evidence="22" type="ORF">C2845_PM03G14170</name>
</gene>
<evidence type="ECO:0000256" key="3">
    <source>
        <dbReference type="ARBA" id="ARBA00012313"/>
    </source>
</evidence>
<feature type="disulfide bond" evidence="18">
    <location>
        <begin position="70"/>
        <end position="161"/>
    </location>
</feature>
<feature type="binding site" evidence="16">
    <location>
        <position position="297"/>
    </location>
    <ligand>
        <name>Ca(2+)</name>
        <dbReference type="ChEBI" id="CHEBI:29108"/>
        <label>2</label>
    </ligand>
</feature>
<keyword evidence="6 19" id="KW-0349">Heme</keyword>
<dbReference type="GO" id="GO:0005576">
    <property type="term" value="C:extracellular region"/>
    <property type="evidence" value="ECO:0007669"/>
    <property type="project" value="UniProtKB-SubCell"/>
</dbReference>
<name>A0A3L6T8H7_PANMI</name>
<keyword evidence="7 16" id="KW-0479">Metal-binding</keyword>
<evidence type="ECO:0000256" key="11">
    <source>
        <dbReference type="ARBA" id="ARBA00023157"/>
    </source>
</evidence>
<feature type="domain" description="Plant heme peroxidase family profile" evidence="21">
    <location>
        <begin position="60"/>
        <end position="369"/>
    </location>
</feature>
<dbReference type="PROSITE" id="PS50873">
    <property type="entry name" value="PEROXIDASE_4"/>
    <property type="match status" value="1"/>
</dbReference>
<comment type="caution">
    <text evidence="22">The sequence shown here is derived from an EMBL/GenBank/DDBJ whole genome shotgun (WGS) entry which is preliminary data.</text>
</comment>
<keyword evidence="9 19" id="KW-0560">Oxidoreductase</keyword>
<feature type="region of interest" description="Disordered" evidence="20">
    <location>
        <begin position="35"/>
        <end position="55"/>
    </location>
</feature>
<comment type="cofactor">
    <cofactor evidence="16 19">
        <name>heme b</name>
        <dbReference type="ChEBI" id="CHEBI:60344"/>
    </cofactor>
    <text evidence="16 19">Binds 1 heme b (iron(II)-protoporphyrin IX) group per subunit.</text>
</comment>
<protein>
    <recommendedName>
        <fullName evidence="3 19">Peroxidase</fullName>
        <ecNumber evidence="3 19">1.11.1.7</ecNumber>
    </recommendedName>
</protein>
<feature type="active site" description="Proton acceptor" evidence="14">
    <location>
        <position position="101"/>
    </location>
</feature>
<dbReference type="AlphaFoldDB" id="A0A3L6T8H7"/>
<dbReference type="Gene3D" id="1.10.420.10">
    <property type="entry name" value="Peroxidase, domain 2"/>
    <property type="match status" value="1"/>
</dbReference>
<comment type="catalytic activity">
    <reaction evidence="1 19">
        <text>2 a phenolic donor + H2O2 = 2 a phenolic radical donor + 2 H2O</text>
        <dbReference type="Rhea" id="RHEA:56136"/>
        <dbReference type="ChEBI" id="CHEBI:15377"/>
        <dbReference type="ChEBI" id="CHEBI:16240"/>
        <dbReference type="ChEBI" id="CHEBI:139520"/>
        <dbReference type="ChEBI" id="CHEBI:139521"/>
        <dbReference type="EC" id="1.11.1.7"/>
    </reaction>
</comment>
<feature type="binding site" evidence="16">
    <location>
        <position position="289"/>
    </location>
    <ligand>
        <name>Ca(2+)</name>
        <dbReference type="ChEBI" id="CHEBI:29108"/>
        <label>2</label>
    </ligand>
</feature>
<dbReference type="GO" id="GO:0042744">
    <property type="term" value="P:hydrogen peroxide catabolic process"/>
    <property type="evidence" value="ECO:0007669"/>
    <property type="project" value="UniProtKB-KW"/>
</dbReference>
<feature type="binding site" evidence="16">
    <location>
        <position position="121"/>
    </location>
    <ligand>
        <name>Ca(2+)</name>
        <dbReference type="ChEBI" id="CHEBI:29108"/>
        <label>1</label>
    </ligand>
</feature>
<keyword evidence="23" id="KW-1185">Reference proteome</keyword>
<dbReference type="InterPro" id="IPR000823">
    <property type="entry name" value="Peroxidase_pln"/>
</dbReference>
<evidence type="ECO:0000259" key="21">
    <source>
        <dbReference type="PROSITE" id="PS50873"/>
    </source>
</evidence>
<keyword evidence="8 16" id="KW-0106">Calcium</keyword>
<keyword evidence="12" id="KW-0325">Glycoprotein</keyword>
<keyword evidence="11 18" id="KW-1015">Disulfide bond</keyword>
<evidence type="ECO:0000256" key="10">
    <source>
        <dbReference type="ARBA" id="ARBA00023004"/>
    </source>
</evidence>
<evidence type="ECO:0000256" key="20">
    <source>
        <dbReference type="SAM" id="MobiDB-lite"/>
    </source>
</evidence>
<dbReference type="InterPro" id="IPR019794">
    <property type="entry name" value="Peroxidases_AS"/>
</dbReference>